<sequence length="112" mass="12931">MQHLKESIRQFCRERDWEQFHSPKNLAMGLSVEAAELLEIFQWLSEEQSRNLSPEQRQRVSEEVGDVLIFLVNLCDKLGLDPQACAMEKLQASAAKYPAELVKGSARKYTEY</sequence>
<reference evidence="1 2" key="1">
    <citation type="submission" date="2010-12" db="EMBL/GenBank/DDBJ databases">
        <title>Complete sequence of Desulfurispirillum indicum S5.</title>
        <authorList>
            <consortium name="US DOE Joint Genome Institute"/>
            <person name="Lucas S."/>
            <person name="Copeland A."/>
            <person name="Lapidus A."/>
            <person name="Cheng J.-F."/>
            <person name="Goodwin L."/>
            <person name="Pitluck S."/>
            <person name="Chertkov O."/>
            <person name="Held B."/>
            <person name="Detter J.C."/>
            <person name="Han C."/>
            <person name="Tapia R."/>
            <person name="Land M."/>
            <person name="Hauser L."/>
            <person name="Kyrpides N."/>
            <person name="Ivanova N."/>
            <person name="Mikhailova N."/>
            <person name="Haggblom M."/>
            <person name="Rauschenbach I."/>
            <person name="Bini E."/>
            <person name="Woyke T."/>
        </authorList>
    </citation>
    <scope>NUCLEOTIDE SEQUENCE [LARGE SCALE GENOMIC DNA]</scope>
    <source>
        <strain evidence="2">ATCC BAA-1389 / DSM 22839 / S5</strain>
    </source>
</reference>
<keyword evidence="2" id="KW-1185">Reference proteome</keyword>
<dbReference type="InterPro" id="IPR052555">
    <property type="entry name" value="dCTP_Pyrophosphatase"/>
</dbReference>
<evidence type="ECO:0000313" key="2">
    <source>
        <dbReference type="Proteomes" id="UP000002572"/>
    </source>
</evidence>
<dbReference type="Gene3D" id="1.10.287.1080">
    <property type="entry name" value="MazG-like"/>
    <property type="match status" value="1"/>
</dbReference>
<accession>E6W5T1</accession>
<dbReference type="PANTHER" id="PTHR46523:SF1">
    <property type="entry name" value="DCTP PYROPHOSPHATASE 1"/>
    <property type="match status" value="1"/>
</dbReference>
<dbReference type="RefSeq" id="WP_013507087.1">
    <property type="nucleotide sequence ID" value="NC_014836.1"/>
</dbReference>
<proteinExistence type="predicted"/>
<gene>
    <name evidence="1" type="ordered locus">Selin_2503</name>
</gene>
<dbReference type="InterPro" id="IPR025984">
    <property type="entry name" value="DCTPP"/>
</dbReference>
<evidence type="ECO:0000313" key="1">
    <source>
        <dbReference type="EMBL" id="ADU67216.1"/>
    </source>
</evidence>
<dbReference type="Pfam" id="PF12643">
    <property type="entry name" value="MazG-like"/>
    <property type="match status" value="1"/>
</dbReference>
<dbReference type="PANTHER" id="PTHR46523">
    <property type="entry name" value="DCTP PYROPHOSPHATASE 1"/>
    <property type="match status" value="1"/>
</dbReference>
<dbReference type="KEGG" id="din:Selin_2503"/>
<dbReference type="eggNOG" id="COG1694">
    <property type="taxonomic scope" value="Bacteria"/>
</dbReference>
<dbReference type="GO" id="GO:0047429">
    <property type="term" value="F:nucleoside triphosphate diphosphatase activity"/>
    <property type="evidence" value="ECO:0007669"/>
    <property type="project" value="InterPro"/>
</dbReference>
<dbReference type="Proteomes" id="UP000002572">
    <property type="component" value="Chromosome"/>
</dbReference>
<organism evidence="1 2">
    <name type="scientific">Desulfurispirillum indicum (strain ATCC BAA-1389 / DSM 22839 / S5)</name>
    <dbReference type="NCBI Taxonomy" id="653733"/>
    <lineage>
        <taxon>Bacteria</taxon>
        <taxon>Pseudomonadati</taxon>
        <taxon>Chrysiogenota</taxon>
        <taxon>Chrysiogenia</taxon>
        <taxon>Chrysiogenales</taxon>
        <taxon>Chrysiogenaceae</taxon>
        <taxon>Desulfurispirillum</taxon>
    </lineage>
</organism>
<protein>
    <recommendedName>
        <fullName evidence="3">MazG nucleotide pyrophosphohydrolase</fullName>
    </recommendedName>
</protein>
<dbReference type="SUPFAM" id="SSF101386">
    <property type="entry name" value="all-alpha NTP pyrophosphatases"/>
    <property type="match status" value="1"/>
</dbReference>
<dbReference type="GO" id="GO:0009143">
    <property type="term" value="P:nucleoside triphosphate catabolic process"/>
    <property type="evidence" value="ECO:0007669"/>
    <property type="project" value="InterPro"/>
</dbReference>
<dbReference type="OrthoDB" id="9791898at2"/>
<name>E6W5T1_DESIS</name>
<dbReference type="InParanoid" id="E6W5T1"/>
<dbReference type="PIRSF" id="PIRSF029826">
    <property type="entry name" value="UCP029826_pph"/>
    <property type="match status" value="1"/>
</dbReference>
<dbReference type="HOGENOM" id="CLU_110454_0_3_0"/>
<dbReference type="STRING" id="653733.Selin_2503"/>
<evidence type="ECO:0008006" key="3">
    <source>
        <dbReference type="Google" id="ProtNLM"/>
    </source>
</evidence>
<dbReference type="EMBL" id="CP002432">
    <property type="protein sequence ID" value="ADU67216.1"/>
    <property type="molecule type" value="Genomic_DNA"/>
</dbReference>
<dbReference type="CDD" id="cd11537">
    <property type="entry name" value="NTP-PPase_RS21-C6_like"/>
    <property type="match status" value="1"/>
</dbReference>
<dbReference type="AlphaFoldDB" id="E6W5T1"/>